<dbReference type="GO" id="GO:0043531">
    <property type="term" value="F:ADP binding"/>
    <property type="evidence" value="ECO:0007669"/>
    <property type="project" value="InterPro"/>
</dbReference>
<evidence type="ECO:0000259" key="6">
    <source>
        <dbReference type="SMART" id="SM00862"/>
    </source>
</evidence>
<dbReference type="AlphaFoldDB" id="A0A368VRQ8"/>
<sequence>MAGAPSTGFEFRVLGPLEVLHCGVCRQLGHSGMRSVLACLLFEPNQAVSMDRLIDTLWAETPPATARTIIHGHISKLRKLFTAAPVTEGEDVPAIITRAPGYLLTVSSDRIDAHRARALIDHARGLEPPERSRVLSEALALWRGPALADIASDRLRRTIAANLDELRLFALEERIAADLELGYHQHLVTELSGLVDEYPLRERLTGLLILAHHRSGQRAQAQARYHALRERLSDEFGIDPGPELRSLYERMLRDDETLLAHHRESVTTTSAGDGGAHQVPAELPPAVAGFVGRERELAALDRILADREQGTANLLTVLTGPAGVGKSALAVVWAHRIAHTFPDGRLHASLRGFDSERAPLSPGEVLAGFLKALGVAADAIPVDLDERAALYRSLLADRRVLVLLDDARDTDQVRPLLPGSPGSLVVVTSRRRLDGLVVRSGARMLPLETLPASAAVELLDRAGVPGRSASEPVAARRLADLCGGLPLALRIAAARLAAGPGRSVAELVCELTDERNRLHGLDIDDPDTSVRRAFDLSYRNLHPAHATMFRLLGVMPGHTFTPHTVAALCGTDPDTARHRLRALALAHLVTESEPDRFGMHDLLRLYARELLAACAGTQDVSDAHCAETALRRLLHHYLVVADHARRFLRPARDELDYSGDGTTVRPYITDRTEALEWFDAEWPNLVAAIRAAHAEGLHEYAWPLVRLQFNYLMVRCPWEDWITVYSTGMASAGKLDDPAGKVLMSAGLGVAYARSGNPAMALEHYTSSHEGAVAAGRPSWLAMTQVNMGSALFRLGRYGEARRHCEEALETYRELGDRYREAGALNNLAQVEQVSGEREAALAHLREAEAMYREADDLEVLAMVLNNCGEVSTELGRVAEAERYHHEALEVAQRCGSAMRQAAANLGLGDAAALREDRAVARTRWETALAIFRAGGSPRAEDARTRLNALPHGHRAGLPPGAEGCTAGSGHSA</sequence>
<dbReference type="CDD" id="cd15831">
    <property type="entry name" value="BTAD"/>
    <property type="match status" value="1"/>
</dbReference>
<dbReference type="InterPro" id="IPR027417">
    <property type="entry name" value="P-loop_NTPase"/>
</dbReference>
<dbReference type="GO" id="GO:0006355">
    <property type="term" value="P:regulation of DNA-templated transcription"/>
    <property type="evidence" value="ECO:0007669"/>
    <property type="project" value="InterPro"/>
</dbReference>
<dbReference type="SUPFAM" id="SSF46894">
    <property type="entry name" value="C-terminal effector domain of the bipartite response regulators"/>
    <property type="match status" value="1"/>
</dbReference>
<keyword evidence="3 8" id="KW-0238">DNA-binding</keyword>
<evidence type="ECO:0000313" key="8">
    <source>
        <dbReference type="EMBL" id="RCW43542.1"/>
    </source>
</evidence>
<dbReference type="SMART" id="SM00862">
    <property type="entry name" value="Trans_reg_C"/>
    <property type="match status" value="1"/>
</dbReference>
<dbReference type="SMART" id="SM00028">
    <property type="entry name" value="TPR"/>
    <property type="match status" value="4"/>
</dbReference>
<keyword evidence="9" id="KW-1185">Reference proteome</keyword>
<evidence type="ECO:0000256" key="5">
    <source>
        <dbReference type="SAM" id="MobiDB-lite"/>
    </source>
</evidence>
<proteinExistence type="inferred from homology"/>
<dbReference type="PANTHER" id="PTHR35807:SF1">
    <property type="entry name" value="TRANSCRIPTIONAL REGULATOR REDD"/>
    <property type="match status" value="1"/>
</dbReference>
<comment type="caution">
    <text evidence="8">The sequence shown here is derived from an EMBL/GenBank/DDBJ whole genome shotgun (WGS) entry which is preliminary data.</text>
</comment>
<dbReference type="InterPro" id="IPR041664">
    <property type="entry name" value="AAA_16"/>
</dbReference>
<dbReference type="InterPro" id="IPR036390">
    <property type="entry name" value="WH_DNA-bd_sf"/>
</dbReference>
<dbReference type="EMBL" id="QPJC01000006">
    <property type="protein sequence ID" value="RCW43542.1"/>
    <property type="molecule type" value="Genomic_DNA"/>
</dbReference>
<dbReference type="SUPFAM" id="SSF46785">
    <property type="entry name" value="Winged helix' DNA-binding domain"/>
    <property type="match status" value="1"/>
</dbReference>
<dbReference type="SMART" id="SM01043">
    <property type="entry name" value="BTAD"/>
    <property type="match status" value="1"/>
</dbReference>
<dbReference type="InterPro" id="IPR036388">
    <property type="entry name" value="WH-like_DNA-bd_sf"/>
</dbReference>
<name>A0A368VRQ8_9ACTN</name>
<keyword evidence="2" id="KW-0805">Transcription regulation</keyword>
<accession>A0A368VRQ8</accession>
<dbReference type="InterPro" id="IPR019734">
    <property type="entry name" value="TPR_rpt"/>
</dbReference>
<feature type="region of interest" description="Disordered" evidence="5">
    <location>
        <begin position="952"/>
        <end position="973"/>
    </location>
</feature>
<evidence type="ECO:0000256" key="2">
    <source>
        <dbReference type="ARBA" id="ARBA00023015"/>
    </source>
</evidence>
<dbReference type="Gene3D" id="3.40.50.300">
    <property type="entry name" value="P-loop containing nucleotide triphosphate hydrolases"/>
    <property type="match status" value="1"/>
</dbReference>
<dbReference type="Proteomes" id="UP000253495">
    <property type="component" value="Unassembled WGS sequence"/>
</dbReference>
<dbReference type="PRINTS" id="PR00364">
    <property type="entry name" value="DISEASERSIST"/>
</dbReference>
<feature type="domain" description="OmpR/PhoB-type" evidence="6">
    <location>
        <begin position="23"/>
        <end position="104"/>
    </location>
</feature>
<dbReference type="Pfam" id="PF13424">
    <property type="entry name" value="TPR_12"/>
    <property type="match status" value="1"/>
</dbReference>
<dbReference type="SUPFAM" id="SSF52540">
    <property type="entry name" value="P-loop containing nucleoside triphosphate hydrolases"/>
    <property type="match status" value="1"/>
</dbReference>
<evidence type="ECO:0000256" key="4">
    <source>
        <dbReference type="ARBA" id="ARBA00023163"/>
    </source>
</evidence>
<dbReference type="InterPro" id="IPR001867">
    <property type="entry name" value="OmpR/PhoB-type_DNA-bd"/>
</dbReference>
<dbReference type="GO" id="GO:0000160">
    <property type="term" value="P:phosphorelay signal transduction system"/>
    <property type="evidence" value="ECO:0007669"/>
    <property type="project" value="InterPro"/>
</dbReference>
<dbReference type="Pfam" id="PF13374">
    <property type="entry name" value="TPR_10"/>
    <property type="match status" value="1"/>
</dbReference>
<dbReference type="InterPro" id="IPR005158">
    <property type="entry name" value="BTAD"/>
</dbReference>
<evidence type="ECO:0000313" key="9">
    <source>
        <dbReference type="Proteomes" id="UP000253495"/>
    </source>
</evidence>
<evidence type="ECO:0000256" key="3">
    <source>
        <dbReference type="ARBA" id="ARBA00023125"/>
    </source>
</evidence>
<reference evidence="8 9" key="1">
    <citation type="submission" date="2018-07" db="EMBL/GenBank/DDBJ databases">
        <title>Genomic Encyclopedia of Type Strains, Phase III (KMG-III): the genomes of soil and plant-associated and newly described type strains.</title>
        <authorList>
            <person name="Whitman W."/>
        </authorList>
    </citation>
    <scope>NUCLEOTIDE SEQUENCE [LARGE SCALE GENOMIC DNA]</scope>
    <source>
        <strain evidence="8 9">CECT 8575</strain>
    </source>
</reference>
<dbReference type="PANTHER" id="PTHR35807">
    <property type="entry name" value="TRANSCRIPTIONAL REGULATOR REDD-RELATED"/>
    <property type="match status" value="1"/>
</dbReference>
<dbReference type="Pfam" id="PF03704">
    <property type="entry name" value="BTAD"/>
    <property type="match status" value="1"/>
</dbReference>
<dbReference type="Pfam" id="PF13191">
    <property type="entry name" value="AAA_16"/>
    <property type="match status" value="1"/>
</dbReference>
<protein>
    <submittedName>
        <fullName evidence="8">DNA-binding SARP family transcriptional activator</fullName>
    </submittedName>
</protein>
<dbReference type="Gene3D" id="1.10.10.10">
    <property type="entry name" value="Winged helix-like DNA-binding domain superfamily/Winged helix DNA-binding domain"/>
    <property type="match status" value="1"/>
</dbReference>
<gene>
    <name evidence="8" type="ORF">DFQ14_10617</name>
</gene>
<feature type="domain" description="Bacterial transcriptional activator" evidence="7">
    <location>
        <begin position="111"/>
        <end position="252"/>
    </location>
</feature>
<dbReference type="InterPro" id="IPR051677">
    <property type="entry name" value="AfsR-DnrI-RedD_regulator"/>
</dbReference>
<evidence type="ECO:0000256" key="1">
    <source>
        <dbReference type="ARBA" id="ARBA00005820"/>
    </source>
</evidence>
<comment type="similarity">
    <text evidence="1">Belongs to the AfsR/DnrI/RedD regulatory family.</text>
</comment>
<dbReference type="SUPFAM" id="SSF48452">
    <property type="entry name" value="TPR-like"/>
    <property type="match status" value="2"/>
</dbReference>
<dbReference type="GO" id="GO:0003677">
    <property type="term" value="F:DNA binding"/>
    <property type="evidence" value="ECO:0007669"/>
    <property type="project" value="UniProtKB-KW"/>
</dbReference>
<dbReference type="InterPro" id="IPR016032">
    <property type="entry name" value="Sig_transdc_resp-reg_C-effctor"/>
</dbReference>
<evidence type="ECO:0000259" key="7">
    <source>
        <dbReference type="SMART" id="SM01043"/>
    </source>
</evidence>
<organism evidence="8 9">
    <name type="scientific">Halopolyspora algeriensis</name>
    <dbReference type="NCBI Taxonomy" id="1500506"/>
    <lineage>
        <taxon>Bacteria</taxon>
        <taxon>Bacillati</taxon>
        <taxon>Actinomycetota</taxon>
        <taxon>Actinomycetes</taxon>
        <taxon>Actinomycetes incertae sedis</taxon>
        <taxon>Halopolyspora</taxon>
    </lineage>
</organism>
<keyword evidence="4" id="KW-0804">Transcription</keyword>
<dbReference type="InterPro" id="IPR011990">
    <property type="entry name" value="TPR-like_helical_dom_sf"/>
</dbReference>
<dbReference type="Gene3D" id="1.25.40.10">
    <property type="entry name" value="Tetratricopeptide repeat domain"/>
    <property type="match status" value="2"/>
</dbReference>